<protein>
    <submittedName>
        <fullName evidence="3">CYTH domain-containing protein</fullName>
    </submittedName>
</protein>
<dbReference type="CDD" id="cd07891">
    <property type="entry name" value="CYTH-like_CthTTM-like_1"/>
    <property type="match status" value="1"/>
</dbReference>
<dbReference type="KEGG" id="pcea:J3359_08500"/>
<dbReference type="PANTHER" id="PTHR40114">
    <property type="entry name" value="SLR0698 PROTEIN"/>
    <property type="match status" value="1"/>
</dbReference>
<dbReference type="PIRSF" id="PIRSF016487">
    <property type="entry name" value="CYTH_UCP016487"/>
    <property type="match status" value="1"/>
</dbReference>
<gene>
    <name evidence="3" type="ORF">J3359_08500</name>
</gene>
<evidence type="ECO:0000313" key="4">
    <source>
        <dbReference type="Proteomes" id="UP000663920"/>
    </source>
</evidence>
<feature type="domain" description="CYTH" evidence="2">
    <location>
        <begin position="2"/>
        <end position="150"/>
    </location>
</feature>
<sequence length="157" mass="18478">MNIEIERKFLVKNDNFKQESYRKTYIKQGYLNSDEKRVVRVRITDTEAFLTIKGKSNKKGTTRFEWEKSIAVLDAEHLLLLSEPTLIEKTRFYVKKGNNTYEIDEFLGDNLGLIVAEIELNSEDEKFEKPTWLGKEVTGDAKYYNSKISKHPFKNWT</sequence>
<proteinExistence type="predicted"/>
<dbReference type="Gene3D" id="2.40.320.10">
    <property type="entry name" value="Hypothetical Protein Pfu-838710-001"/>
    <property type="match status" value="1"/>
</dbReference>
<dbReference type="AlphaFoldDB" id="A0A975HAE7"/>
<dbReference type="InterPro" id="IPR033469">
    <property type="entry name" value="CYTH-like_dom_sf"/>
</dbReference>
<dbReference type="EMBL" id="CP071869">
    <property type="protein sequence ID" value="QTE24285.1"/>
    <property type="molecule type" value="Genomic_DNA"/>
</dbReference>
<dbReference type="Proteomes" id="UP000663920">
    <property type="component" value="Chromosome"/>
</dbReference>
<dbReference type="InterPro" id="IPR012042">
    <property type="entry name" value="NeuTTM/CthTTM-like"/>
</dbReference>
<dbReference type="PROSITE" id="PS51707">
    <property type="entry name" value="CYTH"/>
    <property type="match status" value="1"/>
</dbReference>
<reference evidence="3 4" key="1">
    <citation type="submission" date="2021-03" db="EMBL/GenBank/DDBJ databases">
        <title>Complete genome of Polaribacter_sp.SM13.</title>
        <authorList>
            <person name="Jeong S.W."/>
            <person name="Bae J.W."/>
        </authorList>
    </citation>
    <scope>NUCLEOTIDE SEQUENCE [LARGE SCALE GENOMIC DNA]</scope>
    <source>
        <strain evidence="3 4">SM13</strain>
    </source>
</reference>
<organism evidence="3 4">
    <name type="scientific">Polaribacter cellanae</name>
    <dbReference type="NCBI Taxonomy" id="2818493"/>
    <lineage>
        <taxon>Bacteria</taxon>
        <taxon>Pseudomonadati</taxon>
        <taxon>Bacteroidota</taxon>
        <taxon>Flavobacteriia</taxon>
        <taxon>Flavobacteriales</taxon>
        <taxon>Flavobacteriaceae</taxon>
    </lineage>
</organism>
<keyword evidence="4" id="KW-1185">Reference proteome</keyword>
<dbReference type="SUPFAM" id="SSF55154">
    <property type="entry name" value="CYTH-like phosphatases"/>
    <property type="match status" value="1"/>
</dbReference>
<feature type="active site" description="Proton acceptor" evidence="1">
    <location>
        <position position="30"/>
    </location>
</feature>
<dbReference type="Pfam" id="PF01928">
    <property type="entry name" value="CYTH"/>
    <property type="match status" value="1"/>
</dbReference>
<dbReference type="SMART" id="SM01118">
    <property type="entry name" value="CYTH"/>
    <property type="match status" value="1"/>
</dbReference>
<accession>A0A975HAE7</accession>
<evidence type="ECO:0000256" key="1">
    <source>
        <dbReference type="PIRSR" id="PIRSR016487-1"/>
    </source>
</evidence>
<dbReference type="RefSeq" id="WP_208080257.1">
    <property type="nucleotide sequence ID" value="NZ_CP071869.1"/>
</dbReference>
<name>A0A975HAE7_9FLAO</name>
<evidence type="ECO:0000313" key="3">
    <source>
        <dbReference type="EMBL" id="QTE24285.1"/>
    </source>
</evidence>
<evidence type="ECO:0000259" key="2">
    <source>
        <dbReference type="PROSITE" id="PS51707"/>
    </source>
</evidence>
<dbReference type="InterPro" id="IPR023577">
    <property type="entry name" value="CYTH_domain"/>
</dbReference>
<dbReference type="PANTHER" id="PTHR40114:SF1">
    <property type="entry name" value="SLR0698 PROTEIN"/>
    <property type="match status" value="1"/>
</dbReference>